<dbReference type="EMBL" id="JAPWDV010000004">
    <property type="protein sequence ID" value="KAJ6215851.1"/>
    <property type="molecule type" value="Genomic_DNA"/>
</dbReference>
<organism evidence="1 2">
    <name type="scientific">Blomia tropicalis</name>
    <name type="common">Mite</name>
    <dbReference type="NCBI Taxonomy" id="40697"/>
    <lineage>
        <taxon>Eukaryota</taxon>
        <taxon>Metazoa</taxon>
        <taxon>Ecdysozoa</taxon>
        <taxon>Arthropoda</taxon>
        <taxon>Chelicerata</taxon>
        <taxon>Arachnida</taxon>
        <taxon>Acari</taxon>
        <taxon>Acariformes</taxon>
        <taxon>Sarcoptiformes</taxon>
        <taxon>Astigmata</taxon>
        <taxon>Glycyphagoidea</taxon>
        <taxon>Echimyopodidae</taxon>
        <taxon>Blomia</taxon>
    </lineage>
</organism>
<gene>
    <name evidence="1" type="ORF">RDWZM_010351</name>
</gene>
<protein>
    <submittedName>
        <fullName evidence="1">Uncharacterized protein</fullName>
    </submittedName>
</protein>
<evidence type="ECO:0000313" key="1">
    <source>
        <dbReference type="EMBL" id="KAJ6215851.1"/>
    </source>
</evidence>
<keyword evidence="2" id="KW-1185">Reference proteome</keyword>
<evidence type="ECO:0000313" key="2">
    <source>
        <dbReference type="Proteomes" id="UP001142055"/>
    </source>
</evidence>
<sequence length="204" mass="24580">MNQQKFVLVTDKRRINPFIRKQRLLTSDEQQELSQFRIGAKEIDFKSEQYRLTSFDQLYSYSVARLIDIEYDETSVVRSFDVLWHPTWVESSSTVDMPDLNAAYWTYVTSKSDHILDVCPYNNEYRDTVRRILDHKIVWNNDHNCIEPIYLIQWAIEHVTLESYENPNYVKYARLIREYILRNDMKEFSSISRRRWFGGNNPTD</sequence>
<proteinExistence type="predicted"/>
<name>A0A9Q0LZ32_BLOTA</name>
<reference evidence="1" key="1">
    <citation type="submission" date="2022-12" db="EMBL/GenBank/DDBJ databases">
        <title>Genome assemblies of Blomia tropicalis.</title>
        <authorList>
            <person name="Cui Y."/>
        </authorList>
    </citation>
    <scope>NUCLEOTIDE SEQUENCE</scope>
    <source>
        <tissue evidence="1">Adult mites</tissue>
    </source>
</reference>
<dbReference type="Proteomes" id="UP001142055">
    <property type="component" value="Chromosome 4"/>
</dbReference>
<comment type="caution">
    <text evidence="1">The sequence shown here is derived from an EMBL/GenBank/DDBJ whole genome shotgun (WGS) entry which is preliminary data.</text>
</comment>
<accession>A0A9Q0LZ32</accession>
<dbReference type="AlphaFoldDB" id="A0A9Q0LZ32"/>